<dbReference type="InterPro" id="IPR012349">
    <property type="entry name" value="Split_barrel_FMN-bd"/>
</dbReference>
<feature type="domain" description="Pyridoxamine 5'-phosphate oxidase Alr4036 family FMN-binding" evidence="1">
    <location>
        <begin position="20"/>
        <end position="92"/>
    </location>
</feature>
<evidence type="ECO:0000259" key="1">
    <source>
        <dbReference type="Pfam" id="PF12766"/>
    </source>
</evidence>
<evidence type="ECO:0000313" key="3">
    <source>
        <dbReference type="Proteomes" id="UP000314011"/>
    </source>
</evidence>
<dbReference type="Gene3D" id="2.30.110.10">
    <property type="entry name" value="Electron Transport, Fmn-binding Protein, Chain A"/>
    <property type="match status" value="1"/>
</dbReference>
<organism evidence="2 3">
    <name type="scientific">Pelagovum pacificum</name>
    <dbReference type="NCBI Taxonomy" id="2588711"/>
    <lineage>
        <taxon>Bacteria</taxon>
        <taxon>Pseudomonadati</taxon>
        <taxon>Pseudomonadota</taxon>
        <taxon>Alphaproteobacteria</taxon>
        <taxon>Rhodobacterales</taxon>
        <taxon>Paracoccaceae</taxon>
        <taxon>Pelagovum</taxon>
    </lineage>
</organism>
<dbReference type="AlphaFoldDB" id="A0A5C5GGQ0"/>
<dbReference type="GO" id="GO:0010181">
    <property type="term" value="F:FMN binding"/>
    <property type="evidence" value="ECO:0007669"/>
    <property type="project" value="InterPro"/>
</dbReference>
<gene>
    <name evidence="2" type="ORF">FHY64_11800</name>
</gene>
<comment type="caution">
    <text evidence="2">The sequence shown here is derived from an EMBL/GenBank/DDBJ whole genome shotgun (WGS) entry which is preliminary data.</text>
</comment>
<dbReference type="SUPFAM" id="SSF50475">
    <property type="entry name" value="FMN-binding split barrel"/>
    <property type="match status" value="1"/>
</dbReference>
<name>A0A5C5GGQ0_9RHOB</name>
<dbReference type="RefSeq" id="WP_140194754.1">
    <property type="nucleotide sequence ID" value="NZ_CP065915.1"/>
</dbReference>
<sequence>MSDIDSLPGLLASGWSVLQKGRQVAFANVSNGPDVRTVVLRGVRPELGEVDVHTDIGSSKVAALRADPACAILFWDEAAAIQVRLYAEATILAGDAVRDAWDKVPDASQTAYGKVPPPGTPIDGSLDYRLTPGPENFVILLCRASRIDLVHLGEDHRRAVYERADGWAGRWLSP</sequence>
<reference evidence="2 3" key="1">
    <citation type="submission" date="2019-06" db="EMBL/GenBank/DDBJ databases">
        <title>Genome of new Rhodobacteraceae sp. SM1903.</title>
        <authorList>
            <person name="Ren X."/>
        </authorList>
    </citation>
    <scope>NUCLEOTIDE SEQUENCE [LARGE SCALE GENOMIC DNA]</scope>
    <source>
        <strain evidence="2 3">SM1903</strain>
    </source>
</reference>
<dbReference type="Proteomes" id="UP000314011">
    <property type="component" value="Unassembled WGS sequence"/>
</dbReference>
<dbReference type="Pfam" id="PF12766">
    <property type="entry name" value="Pyridox_oxase_2"/>
    <property type="match status" value="1"/>
</dbReference>
<dbReference type="OrthoDB" id="5120525at2"/>
<dbReference type="EMBL" id="VFFF01000001">
    <property type="protein sequence ID" value="TNY33912.1"/>
    <property type="molecule type" value="Genomic_DNA"/>
</dbReference>
<evidence type="ECO:0000313" key="2">
    <source>
        <dbReference type="EMBL" id="TNY33912.1"/>
    </source>
</evidence>
<protein>
    <submittedName>
        <fullName evidence="2">Pyridoxamine 5'-phosphate oxidase</fullName>
    </submittedName>
</protein>
<keyword evidence="3" id="KW-1185">Reference proteome</keyword>
<accession>A0A5C5GGQ0</accession>
<dbReference type="InterPro" id="IPR024624">
    <property type="entry name" value="Pyridox_Oxase_Alr4036_FMN-bd"/>
</dbReference>
<proteinExistence type="predicted"/>